<dbReference type="PANTHER" id="PTHR45348:SF2">
    <property type="entry name" value="ZINC-TYPE ALCOHOL DEHYDROGENASE-LIKE PROTEIN C2E1P3.01"/>
    <property type="match status" value="1"/>
</dbReference>
<dbReference type="Gene3D" id="3.40.50.720">
    <property type="entry name" value="NAD(P)-binding Rossmann-like Domain"/>
    <property type="match status" value="1"/>
</dbReference>
<dbReference type="InterPro" id="IPR036291">
    <property type="entry name" value="NAD(P)-bd_dom_sf"/>
</dbReference>
<dbReference type="SUPFAM" id="SSF50129">
    <property type="entry name" value="GroES-like"/>
    <property type="match status" value="1"/>
</dbReference>
<organism evidence="2 3">
    <name type="scientific">Coprinopsis marcescibilis</name>
    <name type="common">Agaric fungus</name>
    <name type="synonym">Psathyrella marcescibilis</name>
    <dbReference type="NCBI Taxonomy" id="230819"/>
    <lineage>
        <taxon>Eukaryota</taxon>
        <taxon>Fungi</taxon>
        <taxon>Dikarya</taxon>
        <taxon>Basidiomycota</taxon>
        <taxon>Agaricomycotina</taxon>
        <taxon>Agaricomycetes</taxon>
        <taxon>Agaricomycetidae</taxon>
        <taxon>Agaricales</taxon>
        <taxon>Agaricineae</taxon>
        <taxon>Psathyrellaceae</taxon>
        <taxon>Coprinopsis</taxon>
    </lineage>
</organism>
<evidence type="ECO:0000313" key="2">
    <source>
        <dbReference type="EMBL" id="TFK22021.1"/>
    </source>
</evidence>
<dbReference type="InterPro" id="IPR011032">
    <property type="entry name" value="GroES-like_sf"/>
</dbReference>
<feature type="domain" description="Enoyl reductase (ER)" evidence="1">
    <location>
        <begin position="41"/>
        <end position="369"/>
    </location>
</feature>
<dbReference type="Gene3D" id="3.90.180.10">
    <property type="entry name" value="Medium-chain alcohol dehydrogenases, catalytic domain"/>
    <property type="match status" value="1"/>
</dbReference>
<dbReference type="OrthoDB" id="3233595at2759"/>
<dbReference type="AlphaFoldDB" id="A0A5C3KNF2"/>
<dbReference type="SUPFAM" id="SSF51735">
    <property type="entry name" value="NAD(P)-binding Rossmann-fold domains"/>
    <property type="match status" value="1"/>
</dbReference>
<dbReference type="InterPro" id="IPR047122">
    <property type="entry name" value="Trans-enoyl_RdTase-like"/>
</dbReference>
<proteinExistence type="predicted"/>
<accession>A0A5C3KNF2</accession>
<gene>
    <name evidence="2" type="ORF">FA15DRAFT_681860</name>
</gene>
<dbReference type="PANTHER" id="PTHR45348">
    <property type="entry name" value="HYPOTHETICAL OXIDOREDUCTASE (EUROFUNG)"/>
    <property type="match status" value="1"/>
</dbReference>
<dbReference type="SMART" id="SM00829">
    <property type="entry name" value="PKS_ER"/>
    <property type="match status" value="1"/>
</dbReference>
<dbReference type="STRING" id="230819.A0A5C3KNF2"/>
<keyword evidence="3" id="KW-1185">Reference proteome</keyword>
<dbReference type="GO" id="GO:0016651">
    <property type="term" value="F:oxidoreductase activity, acting on NAD(P)H"/>
    <property type="evidence" value="ECO:0007669"/>
    <property type="project" value="InterPro"/>
</dbReference>
<name>A0A5C3KNF2_COPMA</name>
<dbReference type="EMBL" id="ML210252">
    <property type="protein sequence ID" value="TFK22021.1"/>
    <property type="molecule type" value="Genomic_DNA"/>
</dbReference>
<evidence type="ECO:0000313" key="3">
    <source>
        <dbReference type="Proteomes" id="UP000307440"/>
    </source>
</evidence>
<dbReference type="CDD" id="cd08249">
    <property type="entry name" value="enoyl_reductase_like"/>
    <property type="match status" value="1"/>
</dbReference>
<dbReference type="Pfam" id="PF08240">
    <property type="entry name" value="ADH_N"/>
    <property type="match status" value="1"/>
</dbReference>
<sequence>MHRKDPCPVRATEGWVQMYKLGTRKWRPNNKKALALQSKTGDFALTTIPLLRPGRGEVLVKVQAAALNPIDWKMQGYGWFIQEYPSVIGSDIAGDIVGIGEGVTDLVICDRVLFAGAFANTKGQGTAGFQQYTRTDIYSLSKIPPALTLVEASTIPAAISTAYVGLYSPEPLGAGYEAPSVKDAQNKYNGVPIAILGGSSSVGQLVIQLAHLSGFNPIITTSSLKHAEFLKSLGATHVLDRLLTHSETISAVKDIIGDTPLKLIYAAISNDETQKLGLDLVAPGGHLIITLYPTIETQDGKKVIHVHALKSLPQNIAILREMHIKLTEWLKEGLIKPNRVEILDNGLSGVVDGLERLENNKVSGVKLVALPQVNA</sequence>
<dbReference type="InterPro" id="IPR013149">
    <property type="entry name" value="ADH-like_C"/>
</dbReference>
<reference evidence="2 3" key="1">
    <citation type="journal article" date="2019" name="Nat. Ecol. Evol.">
        <title>Megaphylogeny resolves global patterns of mushroom evolution.</title>
        <authorList>
            <person name="Varga T."/>
            <person name="Krizsan K."/>
            <person name="Foldi C."/>
            <person name="Dima B."/>
            <person name="Sanchez-Garcia M."/>
            <person name="Sanchez-Ramirez S."/>
            <person name="Szollosi G.J."/>
            <person name="Szarkandi J.G."/>
            <person name="Papp V."/>
            <person name="Albert L."/>
            <person name="Andreopoulos W."/>
            <person name="Angelini C."/>
            <person name="Antonin V."/>
            <person name="Barry K.W."/>
            <person name="Bougher N.L."/>
            <person name="Buchanan P."/>
            <person name="Buyck B."/>
            <person name="Bense V."/>
            <person name="Catcheside P."/>
            <person name="Chovatia M."/>
            <person name="Cooper J."/>
            <person name="Damon W."/>
            <person name="Desjardin D."/>
            <person name="Finy P."/>
            <person name="Geml J."/>
            <person name="Haridas S."/>
            <person name="Hughes K."/>
            <person name="Justo A."/>
            <person name="Karasinski D."/>
            <person name="Kautmanova I."/>
            <person name="Kiss B."/>
            <person name="Kocsube S."/>
            <person name="Kotiranta H."/>
            <person name="LaButti K.M."/>
            <person name="Lechner B.E."/>
            <person name="Liimatainen K."/>
            <person name="Lipzen A."/>
            <person name="Lukacs Z."/>
            <person name="Mihaltcheva S."/>
            <person name="Morgado L.N."/>
            <person name="Niskanen T."/>
            <person name="Noordeloos M.E."/>
            <person name="Ohm R.A."/>
            <person name="Ortiz-Santana B."/>
            <person name="Ovrebo C."/>
            <person name="Racz N."/>
            <person name="Riley R."/>
            <person name="Savchenko A."/>
            <person name="Shiryaev A."/>
            <person name="Soop K."/>
            <person name="Spirin V."/>
            <person name="Szebenyi C."/>
            <person name="Tomsovsky M."/>
            <person name="Tulloss R.E."/>
            <person name="Uehling J."/>
            <person name="Grigoriev I.V."/>
            <person name="Vagvolgyi C."/>
            <person name="Papp T."/>
            <person name="Martin F.M."/>
            <person name="Miettinen O."/>
            <person name="Hibbett D.S."/>
            <person name="Nagy L.G."/>
        </authorList>
    </citation>
    <scope>NUCLEOTIDE SEQUENCE [LARGE SCALE GENOMIC DNA]</scope>
    <source>
        <strain evidence="2 3">CBS 121175</strain>
    </source>
</reference>
<dbReference type="Pfam" id="PF00107">
    <property type="entry name" value="ADH_zinc_N"/>
    <property type="match status" value="1"/>
</dbReference>
<protein>
    <submittedName>
        <fullName evidence="2">GroES-like protein</fullName>
    </submittedName>
</protein>
<dbReference type="InterPro" id="IPR020843">
    <property type="entry name" value="ER"/>
</dbReference>
<dbReference type="Proteomes" id="UP000307440">
    <property type="component" value="Unassembled WGS sequence"/>
</dbReference>
<evidence type="ECO:0000259" key="1">
    <source>
        <dbReference type="SMART" id="SM00829"/>
    </source>
</evidence>
<dbReference type="InterPro" id="IPR013154">
    <property type="entry name" value="ADH-like_N"/>
</dbReference>